<name>A0ABV3JTP1_STRON</name>
<comment type="caution">
    <text evidence="3">The sequence shown here is derived from an EMBL/GenBank/DDBJ whole genome shotgun (WGS) entry which is preliminary data.</text>
</comment>
<dbReference type="EMBL" id="JBFAUK010000003">
    <property type="protein sequence ID" value="MEV5506160.1"/>
    <property type="molecule type" value="Genomic_DNA"/>
</dbReference>
<keyword evidence="1" id="KW-0175">Coiled coil</keyword>
<keyword evidence="4" id="KW-1185">Reference proteome</keyword>
<organism evidence="3 4">
    <name type="scientific">Streptomyces orinoci</name>
    <name type="common">Streptoverticillium orinoci</name>
    <dbReference type="NCBI Taxonomy" id="67339"/>
    <lineage>
        <taxon>Bacteria</taxon>
        <taxon>Bacillati</taxon>
        <taxon>Actinomycetota</taxon>
        <taxon>Actinomycetes</taxon>
        <taxon>Kitasatosporales</taxon>
        <taxon>Streptomycetaceae</taxon>
        <taxon>Streptomyces</taxon>
    </lineage>
</organism>
<proteinExistence type="predicted"/>
<reference evidence="3 4" key="1">
    <citation type="submission" date="2024-06" db="EMBL/GenBank/DDBJ databases">
        <title>The Natural Products Discovery Center: Release of the First 8490 Sequenced Strains for Exploring Actinobacteria Biosynthetic Diversity.</title>
        <authorList>
            <person name="Kalkreuter E."/>
            <person name="Kautsar S.A."/>
            <person name="Yang D."/>
            <person name="Bader C.D."/>
            <person name="Teijaro C.N."/>
            <person name="Fluegel L."/>
            <person name="Davis C.M."/>
            <person name="Simpson J.R."/>
            <person name="Lauterbach L."/>
            <person name="Steele A.D."/>
            <person name="Gui C."/>
            <person name="Meng S."/>
            <person name="Li G."/>
            <person name="Viehrig K."/>
            <person name="Ye F."/>
            <person name="Su P."/>
            <person name="Kiefer A.F."/>
            <person name="Nichols A."/>
            <person name="Cepeda A.J."/>
            <person name="Yan W."/>
            <person name="Fan B."/>
            <person name="Jiang Y."/>
            <person name="Adhikari A."/>
            <person name="Zheng C.-J."/>
            <person name="Schuster L."/>
            <person name="Cowan T.M."/>
            <person name="Smanski M.J."/>
            <person name="Chevrette M.G."/>
            <person name="De Carvalho L.P.S."/>
            <person name="Shen B."/>
        </authorList>
    </citation>
    <scope>NUCLEOTIDE SEQUENCE [LARGE SCALE GENOMIC DNA]</scope>
    <source>
        <strain evidence="3 4">NPDC052347</strain>
    </source>
</reference>
<accession>A0ABV3JTP1</accession>
<gene>
    <name evidence="3" type="ORF">AB0L16_06735</name>
</gene>
<feature type="region of interest" description="Disordered" evidence="2">
    <location>
        <begin position="26"/>
        <end position="97"/>
    </location>
</feature>
<evidence type="ECO:0000256" key="1">
    <source>
        <dbReference type="SAM" id="Coils"/>
    </source>
</evidence>
<protein>
    <submittedName>
        <fullName evidence="3">Uncharacterized protein</fullName>
    </submittedName>
</protein>
<sequence>QNLLDQGAIIAAKAQENRWIAAKAAADAANANTEAQKAASEAQKSAAQAKQYAAEADKSATQAEKSAAKAANSATTARSAADAADRDAANAEESAADSDFSVKYAKEAAMVAHESADAAHRSAVKAGKSEREANELAAAAWKDVITKRQAELDAARKQAAELRKKQHEQHQKKTCIIPMNRELTPCQFAPDRYNIEMPAIDPTINRLFWKYSGLDDLKGCIKNPTWGQCIGAGAAVAMVIPPLGAEARAGLKVGEGALEGVEGIVRATRVGSDSEGIALGLSEVDGNPMALHEFSDSVGAKSYHDWPSAGDKWVSEFKGYVNDGKTPIHFNLDGIDDPVAAARTGRGLDPIFDGHATGWELSYIQDNPSAWSRVTFYRNGSSVANPFAP</sequence>
<feature type="compositionally biased region" description="Low complexity" evidence="2">
    <location>
        <begin position="63"/>
        <end position="82"/>
    </location>
</feature>
<feature type="non-terminal residue" evidence="3">
    <location>
        <position position="1"/>
    </location>
</feature>
<dbReference type="Proteomes" id="UP001552594">
    <property type="component" value="Unassembled WGS sequence"/>
</dbReference>
<evidence type="ECO:0000313" key="4">
    <source>
        <dbReference type="Proteomes" id="UP001552594"/>
    </source>
</evidence>
<feature type="coiled-coil region" evidence="1">
    <location>
        <begin position="145"/>
        <end position="172"/>
    </location>
</feature>
<evidence type="ECO:0000256" key="2">
    <source>
        <dbReference type="SAM" id="MobiDB-lite"/>
    </source>
</evidence>
<feature type="compositionally biased region" description="Low complexity" evidence="2">
    <location>
        <begin position="26"/>
        <end position="54"/>
    </location>
</feature>
<evidence type="ECO:0000313" key="3">
    <source>
        <dbReference type="EMBL" id="MEV5506160.1"/>
    </source>
</evidence>